<feature type="region of interest" description="Disordered" evidence="1">
    <location>
        <begin position="1"/>
        <end position="26"/>
    </location>
</feature>
<name>A0AAD5QQX3_PARTN</name>
<feature type="region of interest" description="Disordered" evidence="1">
    <location>
        <begin position="45"/>
        <end position="65"/>
    </location>
</feature>
<organism evidence="2 3">
    <name type="scientific">Parelaphostrongylus tenuis</name>
    <name type="common">Meningeal worm</name>
    <dbReference type="NCBI Taxonomy" id="148309"/>
    <lineage>
        <taxon>Eukaryota</taxon>
        <taxon>Metazoa</taxon>
        <taxon>Ecdysozoa</taxon>
        <taxon>Nematoda</taxon>
        <taxon>Chromadorea</taxon>
        <taxon>Rhabditida</taxon>
        <taxon>Rhabditina</taxon>
        <taxon>Rhabditomorpha</taxon>
        <taxon>Strongyloidea</taxon>
        <taxon>Metastrongylidae</taxon>
        <taxon>Parelaphostrongylus</taxon>
    </lineage>
</organism>
<gene>
    <name evidence="2" type="ORF">KIN20_020504</name>
</gene>
<sequence length="65" mass="7390">MDGGSTSAQSTFTANTARRKPIHEPSNYIKDMWQAISYIQVTGTERDNRGHKTESCYSHAEHENF</sequence>
<dbReference type="Proteomes" id="UP001196413">
    <property type="component" value="Unassembled WGS sequence"/>
</dbReference>
<dbReference type="EMBL" id="JAHQIW010004156">
    <property type="protein sequence ID" value="KAJ1361288.1"/>
    <property type="molecule type" value="Genomic_DNA"/>
</dbReference>
<protein>
    <submittedName>
        <fullName evidence="2">Uncharacterized protein</fullName>
    </submittedName>
</protein>
<evidence type="ECO:0000256" key="1">
    <source>
        <dbReference type="SAM" id="MobiDB-lite"/>
    </source>
</evidence>
<reference evidence="2" key="1">
    <citation type="submission" date="2021-06" db="EMBL/GenBank/DDBJ databases">
        <title>Parelaphostrongylus tenuis whole genome reference sequence.</title>
        <authorList>
            <person name="Garwood T.J."/>
            <person name="Larsen P.A."/>
            <person name="Fountain-Jones N.M."/>
            <person name="Garbe J.R."/>
            <person name="Macchietto M.G."/>
            <person name="Kania S.A."/>
            <person name="Gerhold R.W."/>
            <person name="Richards J.E."/>
            <person name="Wolf T.M."/>
        </authorList>
    </citation>
    <scope>NUCLEOTIDE SEQUENCE</scope>
    <source>
        <strain evidence="2">MNPRO001-30</strain>
        <tissue evidence="2">Meninges</tissue>
    </source>
</reference>
<dbReference type="AlphaFoldDB" id="A0AAD5QQX3"/>
<keyword evidence="3" id="KW-1185">Reference proteome</keyword>
<comment type="caution">
    <text evidence="2">The sequence shown here is derived from an EMBL/GenBank/DDBJ whole genome shotgun (WGS) entry which is preliminary data.</text>
</comment>
<evidence type="ECO:0000313" key="2">
    <source>
        <dbReference type="EMBL" id="KAJ1361288.1"/>
    </source>
</evidence>
<evidence type="ECO:0000313" key="3">
    <source>
        <dbReference type="Proteomes" id="UP001196413"/>
    </source>
</evidence>
<proteinExistence type="predicted"/>
<feature type="compositionally biased region" description="Polar residues" evidence="1">
    <location>
        <begin position="1"/>
        <end position="16"/>
    </location>
</feature>
<accession>A0AAD5QQX3</accession>